<dbReference type="RefSeq" id="WP_153861383.1">
    <property type="nucleotide sequence ID" value="NZ_WJQR01000002.1"/>
</dbReference>
<evidence type="ECO:0000259" key="2">
    <source>
        <dbReference type="Pfam" id="PF00296"/>
    </source>
</evidence>
<comment type="caution">
    <text evidence="3">The sequence shown here is derived from an EMBL/GenBank/DDBJ whole genome shotgun (WGS) entry which is preliminary data.</text>
</comment>
<dbReference type="EC" id="1.-.-.-" evidence="3"/>
<dbReference type="NCBIfam" id="TIGR03558">
    <property type="entry name" value="oxido_grp_1"/>
    <property type="match status" value="1"/>
</dbReference>
<protein>
    <submittedName>
        <fullName evidence="3">MsnO8 family LLM class oxidoreductase</fullName>
        <ecNumber evidence="3">1.-.-.-</ecNumber>
    </submittedName>
</protein>
<name>A0A844BS66_9LACT</name>
<dbReference type="AlphaFoldDB" id="A0A844BS66"/>
<dbReference type="SUPFAM" id="SSF51679">
    <property type="entry name" value="Bacterial luciferase-like"/>
    <property type="match status" value="1"/>
</dbReference>
<organism evidence="3 4">
    <name type="scientific">Fundicoccus ignavus</name>
    <dbReference type="NCBI Taxonomy" id="2664442"/>
    <lineage>
        <taxon>Bacteria</taxon>
        <taxon>Bacillati</taxon>
        <taxon>Bacillota</taxon>
        <taxon>Bacilli</taxon>
        <taxon>Lactobacillales</taxon>
        <taxon>Aerococcaceae</taxon>
        <taxon>Fundicoccus</taxon>
    </lineage>
</organism>
<dbReference type="GO" id="GO:0016705">
    <property type="term" value="F:oxidoreductase activity, acting on paired donors, with incorporation or reduction of molecular oxygen"/>
    <property type="evidence" value="ECO:0007669"/>
    <property type="project" value="InterPro"/>
</dbReference>
<dbReference type="GO" id="GO:0005829">
    <property type="term" value="C:cytosol"/>
    <property type="evidence" value="ECO:0007669"/>
    <property type="project" value="TreeGrafter"/>
</dbReference>
<proteinExistence type="predicted"/>
<dbReference type="Proteomes" id="UP000469870">
    <property type="component" value="Unassembled WGS sequence"/>
</dbReference>
<feature type="domain" description="Luciferase-like" evidence="2">
    <location>
        <begin position="6"/>
        <end position="303"/>
    </location>
</feature>
<comment type="similarity">
    <text evidence="1">To bacterial alkanal monooxygenase alpha and beta chains.</text>
</comment>
<gene>
    <name evidence="3" type="ORF">GIY11_02570</name>
</gene>
<dbReference type="InterPro" id="IPR011251">
    <property type="entry name" value="Luciferase-like_dom"/>
</dbReference>
<evidence type="ECO:0000313" key="4">
    <source>
        <dbReference type="Proteomes" id="UP000469870"/>
    </source>
</evidence>
<dbReference type="Pfam" id="PF00296">
    <property type="entry name" value="Bac_luciferase"/>
    <property type="match status" value="1"/>
</dbReference>
<keyword evidence="3" id="KW-0560">Oxidoreductase</keyword>
<evidence type="ECO:0000256" key="1">
    <source>
        <dbReference type="ARBA" id="ARBA00007789"/>
    </source>
</evidence>
<sequence>MDLELGVHDLITLNGDEKPEAAYLRTAQFVKEIEAMNFKRHWFAEHHNSPTHASVSPELLAAYMSAITSKLRLGTGGTMIMHYSPLKIAEDFKTLTALAPNRIDIGLGRAPGSGSNEIVALAQGKPNAFDDQYDKIEVILDYLLDQKAASFYGNTMAAPLGVETLPEPWMLGSSGQSATKAAEMGLGYSFAKFFGLETDPAVFELYRKQFKASEFFQEPTVMVSYLVVIADSQEEADYLAKPIEMQQIALRRGRMIRNADPEAVKDYEFTPGEAEYLNNNQAKRFILKGTPEKVQRLIEEEQALLGINELLAYSPIFDPQKRLDSYKHLARMFNKI</sequence>
<evidence type="ECO:0000313" key="3">
    <source>
        <dbReference type="EMBL" id="MRI80912.1"/>
    </source>
</evidence>
<dbReference type="PANTHER" id="PTHR30137:SF6">
    <property type="entry name" value="LUCIFERASE-LIKE MONOOXYGENASE"/>
    <property type="match status" value="1"/>
</dbReference>
<dbReference type="InterPro" id="IPR019949">
    <property type="entry name" value="CmoO-like"/>
</dbReference>
<reference evidence="3 4" key="1">
    <citation type="submission" date="2019-11" db="EMBL/GenBank/DDBJ databases">
        <title>Characterisation of Fundicoccus ignavus gen. nov. sp. nov., a novel genus of the family Aerococcaceae isolated from bulk tank milk.</title>
        <authorList>
            <person name="Siebert A."/>
            <person name="Huptas C."/>
            <person name="Wenning M."/>
            <person name="Scherer S."/>
            <person name="Doll E.V."/>
        </authorList>
    </citation>
    <scope>NUCLEOTIDE SEQUENCE [LARGE SCALE GENOMIC DNA]</scope>
    <source>
        <strain evidence="3 4">DSM 109653</strain>
    </source>
</reference>
<dbReference type="PANTHER" id="PTHR30137">
    <property type="entry name" value="LUCIFERASE-LIKE MONOOXYGENASE"/>
    <property type="match status" value="1"/>
</dbReference>
<dbReference type="InterPro" id="IPR036661">
    <property type="entry name" value="Luciferase-like_sf"/>
</dbReference>
<dbReference type="EMBL" id="WJQR01000002">
    <property type="protein sequence ID" value="MRI80912.1"/>
    <property type="molecule type" value="Genomic_DNA"/>
</dbReference>
<dbReference type="Gene3D" id="3.20.20.30">
    <property type="entry name" value="Luciferase-like domain"/>
    <property type="match status" value="1"/>
</dbReference>
<accession>A0A844BS66</accession>
<dbReference type="CDD" id="cd00347">
    <property type="entry name" value="Flavin_utilizing_monoxygenases"/>
    <property type="match status" value="1"/>
</dbReference>
<dbReference type="InterPro" id="IPR050766">
    <property type="entry name" value="Bact_Lucif_Oxidored"/>
</dbReference>